<dbReference type="PANTHER" id="PTHR37323">
    <property type="entry name" value="GCN5-RELATED N-ACETYLTRANSFERASE"/>
    <property type="match status" value="1"/>
</dbReference>
<comment type="caution">
    <text evidence="11">The sequence shown here is derived from an EMBL/GenBank/DDBJ whole genome shotgun (WGS) entry which is preliminary data.</text>
</comment>
<dbReference type="EMBL" id="JBAFVH010000006">
    <property type="protein sequence ID" value="MFG1372850.1"/>
    <property type="molecule type" value="Genomic_DNA"/>
</dbReference>
<keyword evidence="3 11" id="KW-0808">Transferase</keyword>
<keyword evidence="5 11" id="KW-0012">Acyltransferase</keyword>
<comment type="function">
    <text evidence="9">Catalyzes the first step in the biosynthesis of ornithine lipids, which are phosphorus-free membrane lipids. Catalyzes the 3-hydroxyacyl-acyl carrier protein-dependent acylation of ornithine to form lyso-ornithine lipid (LOL).</text>
</comment>
<evidence type="ECO:0000256" key="10">
    <source>
        <dbReference type="ARBA" id="ARBA00047785"/>
    </source>
</evidence>
<organism evidence="11 12">
    <name type="scientific">Xanthobacter oligotrophicus</name>
    <dbReference type="NCBI Taxonomy" id="2607286"/>
    <lineage>
        <taxon>Bacteria</taxon>
        <taxon>Pseudomonadati</taxon>
        <taxon>Pseudomonadota</taxon>
        <taxon>Alphaproteobacteria</taxon>
        <taxon>Hyphomicrobiales</taxon>
        <taxon>Xanthobacteraceae</taxon>
        <taxon>Xanthobacter</taxon>
    </lineage>
</organism>
<dbReference type="Gene3D" id="3.40.630.30">
    <property type="match status" value="1"/>
</dbReference>
<evidence type="ECO:0000313" key="11">
    <source>
        <dbReference type="EMBL" id="MFG1372850.1"/>
    </source>
</evidence>
<evidence type="ECO:0000256" key="5">
    <source>
        <dbReference type="ARBA" id="ARBA00023315"/>
    </source>
</evidence>
<evidence type="ECO:0000313" key="12">
    <source>
        <dbReference type="Proteomes" id="UP001604002"/>
    </source>
</evidence>
<evidence type="ECO:0000256" key="1">
    <source>
        <dbReference type="ARBA" id="ARBA00005189"/>
    </source>
</evidence>
<protein>
    <recommendedName>
        <fullName evidence="8">L-ornithine N(alpha)-acyltransferase</fullName>
        <ecNumber evidence="7">2.3.2.30</ecNumber>
    </recommendedName>
</protein>
<keyword evidence="12" id="KW-1185">Reference proteome</keyword>
<evidence type="ECO:0000256" key="7">
    <source>
        <dbReference type="ARBA" id="ARBA00039058"/>
    </source>
</evidence>
<gene>
    <name evidence="11" type="ORF">V5F32_11810</name>
</gene>
<dbReference type="InterPro" id="IPR016181">
    <property type="entry name" value="Acyl_CoA_acyltransferase"/>
</dbReference>
<dbReference type="PANTHER" id="PTHR37323:SF1">
    <property type="entry name" value="L-ORNITHINE N(ALPHA)-ACYLTRANSFERASE"/>
    <property type="match status" value="1"/>
</dbReference>
<evidence type="ECO:0000256" key="2">
    <source>
        <dbReference type="ARBA" id="ARBA00022516"/>
    </source>
</evidence>
<evidence type="ECO:0000256" key="4">
    <source>
        <dbReference type="ARBA" id="ARBA00023098"/>
    </source>
</evidence>
<evidence type="ECO:0000256" key="3">
    <source>
        <dbReference type="ARBA" id="ARBA00022679"/>
    </source>
</evidence>
<evidence type="ECO:0000256" key="6">
    <source>
        <dbReference type="ARBA" id="ARBA00038095"/>
    </source>
</evidence>
<dbReference type="SUPFAM" id="SSF55729">
    <property type="entry name" value="Acyl-CoA N-acyltransferases (Nat)"/>
    <property type="match status" value="1"/>
</dbReference>
<dbReference type="Pfam" id="PF13444">
    <property type="entry name" value="Acetyltransf_5"/>
    <property type="match status" value="1"/>
</dbReference>
<dbReference type="Proteomes" id="UP001604002">
    <property type="component" value="Unassembled WGS sequence"/>
</dbReference>
<comment type="similarity">
    <text evidence="6">Belongs to the acetyltransferase family. OlsB subfamily.</text>
</comment>
<dbReference type="InterPro" id="IPR052351">
    <property type="entry name" value="Ornithine_N-alpha-AT"/>
</dbReference>
<dbReference type="RefSeq" id="WP_393992700.1">
    <property type="nucleotide sequence ID" value="NZ_JBAFVH010000006.1"/>
</dbReference>
<name>A0ABW6ZVU5_9HYPH</name>
<evidence type="ECO:0000256" key="9">
    <source>
        <dbReference type="ARBA" id="ARBA00045724"/>
    </source>
</evidence>
<comment type="pathway">
    <text evidence="1">Lipid metabolism.</text>
</comment>
<comment type="catalytic activity">
    <reaction evidence="10">
        <text>a (3R)-hydroxyacyl-[ACP] + L-ornithine = a lyso-ornithine lipid + holo-[ACP] + H(+)</text>
        <dbReference type="Rhea" id="RHEA:20633"/>
        <dbReference type="Rhea" id="RHEA-COMP:9685"/>
        <dbReference type="Rhea" id="RHEA-COMP:9945"/>
        <dbReference type="ChEBI" id="CHEBI:15378"/>
        <dbReference type="ChEBI" id="CHEBI:46911"/>
        <dbReference type="ChEBI" id="CHEBI:64479"/>
        <dbReference type="ChEBI" id="CHEBI:78827"/>
        <dbReference type="ChEBI" id="CHEBI:138482"/>
        <dbReference type="EC" id="2.3.2.30"/>
    </reaction>
    <physiologicalReaction direction="left-to-right" evidence="10">
        <dbReference type="Rhea" id="RHEA:20634"/>
    </physiologicalReaction>
</comment>
<accession>A0ABW6ZVU5</accession>
<proteinExistence type="inferred from homology"/>
<sequence length="386" mass="42868">MKRTGQTDPSFSLPALFGRGIDVARDLARDFARDLSRDFSWDMTRDDARSGFGQAGAGLGTIGPISRESAFHAPFEKTIGQAMPGKPAMHVPQKLVTDFRAYSGIRYKDALPPDPDGLVLGRLGALEVRLARTARDVRRAQRLRYKVFYEEMSAVPDGPARLARRDMDSFDAICEHLLVLDHDAGKMVLGRRKPKVVGTYRLLRQEVAQRHGGFYTQGEFDVNGIIAAHPNLRFLELGRSCVLKPYRNKRTVELLWHGVWTYILRNKIDAMFGCASLEGTDPTALALPLSFLHHNALAPDEWRARAVEGRHVSMDRMAKAEINPKAALQALPPLIKGYLRLGGFVGDGAVVDHQFGTTDVLIILPVSVISPRYVEHFGPTANRHAI</sequence>
<keyword evidence="4" id="KW-0443">Lipid metabolism</keyword>
<keyword evidence="2" id="KW-0444">Lipid biosynthesis</keyword>
<reference evidence="11 12" key="1">
    <citation type="submission" date="2024-02" db="EMBL/GenBank/DDBJ databases">
        <title>Expansion and revision of Xanthobacter and proposal of Roseixanthobacter gen. nov.</title>
        <authorList>
            <person name="Soltysiak M.P.M."/>
            <person name="Jalihal A."/>
            <person name="Ory A."/>
            <person name="Chrisophersen C."/>
            <person name="Lee A.D."/>
            <person name="Boulton J."/>
            <person name="Springer M."/>
        </authorList>
    </citation>
    <scope>NUCLEOTIDE SEQUENCE [LARGE SCALE GENOMIC DNA]</scope>
    <source>
        <strain evidence="11 12">23A</strain>
    </source>
</reference>
<dbReference type="GO" id="GO:0016746">
    <property type="term" value="F:acyltransferase activity"/>
    <property type="evidence" value="ECO:0007669"/>
    <property type="project" value="UniProtKB-KW"/>
</dbReference>
<dbReference type="EC" id="2.3.2.30" evidence="7"/>
<evidence type="ECO:0000256" key="8">
    <source>
        <dbReference type="ARBA" id="ARBA00039866"/>
    </source>
</evidence>